<dbReference type="CDD" id="cd01170">
    <property type="entry name" value="THZ_kinase"/>
    <property type="match status" value="1"/>
</dbReference>
<comment type="catalytic activity">
    <reaction evidence="1 11">
        <text>5-(2-hydroxyethyl)-4-methylthiazole + ATP = 4-methyl-5-(2-phosphooxyethyl)-thiazole + ADP + H(+)</text>
        <dbReference type="Rhea" id="RHEA:24212"/>
        <dbReference type="ChEBI" id="CHEBI:15378"/>
        <dbReference type="ChEBI" id="CHEBI:17957"/>
        <dbReference type="ChEBI" id="CHEBI:30616"/>
        <dbReference type="ChEBI" id="CHEBI:58296"/>
        <dbReference type="ChEBI" id="CHEBI:456216"/>
        <dbReference type="EC" id="2.7.1.50"/>
    </reaction>
</comment>
<dbReference type="InterPro" id="IPR029056">
    <property type="entry name" value="Ribokinase-like"/>
</dbReference>
<dbReference type="GO" id="GO:0005524">
    <property type="term" value="F:ATP binding"/>
    <property type="evidence" value="ECO:0007669"/>
    <property type="project" value="UniProtKB-UniRule"/>
</dbReference>
<evidence type="ECO:0000256" key="6">
    <source>
        <dbReference type="ARBA" id="ARBA00022741"/>
    </source>
</evidence>
<comment type="pathway">
    <text evidence="3 11">Cofactor biosynthesis; thiamine diphosphate biosynthesis; 4-methyl-5-(2-phosphoethyl)-thiazole from 5-(2-hydroxyethyl)-4-methylthiazole: step 1/1.</text>
</comment>
<dbReference type="EC" id="2.7.1.50" evidence="11"/>
<feature type="binding site" evidence="11">
    <location>
        <position position="197"/>
    </location>
    <ligand>
        <name>substrate</name>
    </ligand>
</feature>
<evidence type="ECO:0000313" key="12">
    <source>
        <dbReference type="EMBL" id="EHO18229.1"/>
    </source>
</evidence>
<dbReference type="HAMAP" id="MF_00228">
    <property type="entry name" value="Thz_kinase"/>
    <property type="match status" value="1"/>
</dbReference>
<keyword evidence="9 11" id="KW-0460">Magnesium</keyword>
<dbReference type="Pfam" id="PF02110">
    <property type="entry name" value="HK"/>
    <property type="match status" value="1"/>
</dbReference>
<feature type="binding site" evidence="11">
    <location>
        <position position="41"/>
    </location>
    <ligand>
        <name>substrate</name>
    </ligand>
</feature>
<feature type="binding site" evidence="11">
    <location>
        <position position="170"/>
    </location>
    <ligand>
        <name>ATP</name>
        <dbReference type="ChEBI" id="CHEBI:30616"/>
    </ligand>
</feature>
<dbReference type="NCBIfam" id="NF006830">
    <property type="entry name" value="PRK09355.1"/>
    <property type="match status" value="1"/>
</dbReference>
<evidence type="ECO:0000256" key="8">
    <source>
        <dbReference type="ARBA" id="ARBA00022840"/>
    </source>
</evidence>
<dbReference type="Gene3D" id="3.40.1190.20">
    <property type="match status" value="1"/>
</dbReference>
<dbReference type="RefSeq" id="WP_009532247.1">
    <property type="nucleotide sequence ID" value="NZ_JH590861.1"/>
</dbReference>
<dbReference type="SUPFAM" id="SSF53613">
    <property type="entry name" value="Ribokinase-like"/>
    <property type="match status" value="1"/>
</dbReference>
<evidence type="ECO:0000256" key="2">
    <source>
        <dbReference type="ARBA" id="ARBA00001946"/>
    </source>
</evidence>
<dbReference type="GO" id="GO:0009229">
    <property type="term" value="P:thiamine diphosphate biosynthetic process"/>
    <property type="evidence" value="ECO:0007669"/>
    <property type="project" value="UniProtKB-UniRule"/>
</dbReference>
<accession>A0AA37DH99</accession>
<keyword evidence="6 11" id="KW-0547">Nucleotide-binding</keyword>
<dbReference type="PRINTS" id="PR01099">
    <property type="entry name" value="HYETHTZKNASE"/>
</dbReference>
<keyword evidence="10 11" id="KW-0784">Thiamine biosynthesis</keyword>
<dbReference type="GO" id="GO:0000287">
    <property type="term" value="F:magnesium ion binding"/>
    <property type="evidence" value="ECO:0007669"/>
    <property type="project" value="UniProtKB-UniRule"/>
</dbReference>
<keyword evidence="7 11" id="KW-0418">Kinase</keyword>
<proteinExistence type="inferred from homology"/>
<dbReference type="PIRSF" id="PIRSF000513">
    <property type="entry name" value="Thz_kinase"/>
    <property type="match status" value="1"/>
</dbReference>
<evidence type="ECO:0000256" key="3">
    <source>
        <dbReference type="ARBA" id="ARBA00004868"/>
    </source>
</evidence>
<sequence length="273" mass="28891">MFQTIFANVRKACPLVHNITNYVTVNDCANMLLACGASPIMADDEEEVEEITALCAGLNINIGTLNRRTIASMLLAGKRANVLGHPVVLDPVGAGASKLRTETAERLLKEVKFTVIRGNISEIKTLAYGNGTTNGVDADVADRVTDENLPEMVAFAKAFAAKTGAVIAITGAIDIVADSSRAYCIRNGHPMMASITGTGCQLSAMTAAFVAANREQALEATAAAVAAMGYAGELAYERRSATDGNATYRNGIIDAIYNMTPETLEKGARYEVY</sequence>
<dbReference type="InterPro" id="IPR000417">
    <property type="entry name" value="Hyethyz_kinase"/>
</dbReference>
<evidence type="ECO:0000256" key="11">
    <source>
        <dbReference type="HAMAP-Rule" id="MF_00228"/>
    </source>
</evidence>
<dbReference type="EMBL" id="AGEL01000003">
    <property type="protein sequence ID" value="EHO18229.1"/>
    <property type="molecule type" value="Genomic_DNA"/>
</dbReference>
<evidence type="ECO:0000256" key="10">
    <source>
        <dbReference type="ARBA" id="ARBA00022977"/>
    </source>
</evidence>
<gene>
    <name evidence="11" type="primary">thiM</name>
    <name evidence="12" type="ORF">HMPREF9623_00413</name>
</gene>
<keyword evidence="5 11" id="KW-0479">Metal-binding</keyword>
<dbReference type="GO" id="GO:0009228">
    <property type="term" value="P:thiamine biosynthetic process"/>
    <property type="evidence" value="ECO:0007669"/>
    <property type="project" value="UniProtKB-KW"/>
</dbReference>
<evidence type="ECO:0000256" key="7">
    <source>
        <dbReference type="ARBA" id="ARBA00022777"/>
    </source>
</evidence>
<feature type="binding site" evidence="11">
    <location>
        <position position="117"/>
    </location>
    <ligand>
        <name>ATP</name>
        <dbReference type="ChEBI" id="CHEBI:30616"/>
    </ligand>
</feature>
<evidence type="ECO:0000256" key="5">
    <source>
        <dbReference type="ARBA" id="ARBA00022723"/>
    </source>
</evidence>
<evidence type="ECO:0000256" key="1">
    <source>
        <dbReference type="ARBA" id="ARBA00001771"/>
    </source>
</evidence>
<dbReference type="AlphaFoldDB" id="A0AA37DH99"/>
<dbReference type="GeneID" id="86940201"/>
<comment type="function">
    <text evidence="11">Catalyzes the phosphorylation of the hydroxyl group of 4-methyl-5-beta-hydroxyethylthiazole (THZ).</text>
</comment>
<comment type="cofactor">
    <cofactor evidence="2 11">
        <name>Mg(2+)</name>
        <dbReference type="ChEBI" id="CHEBI:18420"/>
    </cofactor>
</comment>
<dbReference type="Proteomes" id="UP000018466">
    <property type="component" value="Unassembled WGS sequence"/>
</dbReference>
<reference evidence="12 13" key="1">
    <citation type="submission" date="2011-10" db="EMBL/GenBank/DDBJ databases">
        <title>The Genome Sequence of Lachnospiraceae bacterium ACC2.</title>
        <authorList>
            <consortium name="The Broad Institute Genome Sequencing Platform"/>
            <person name="Earl A."/>
            <person name="Ward D."/>
            <person name="Feldgarden M."/>
            <person name="Gevers D."/>
            <person name="Sizova M."/>
            <person name="Hazen A."/>
            <person name="Epstein S."/>
            <person name="Young S.K."/>
            <person name="Zeng Q."/>
            <person name="Gargeya S."/>
            <person name="Fitzgerald M."/>
            <person name="Haas B."/>
            <person name="Abouelleil A."/>
            <person name="Alvarado L."/>
            <person name="Arachchi H.M."/>
            <person name="Berlin A."/>
            <person name="Brown A."/>
            <person name="Chapman S.B."/>
            <person name="Chen Z."/>
            <person name="Dunbar C."/>
            <person name="Freedman E."/>
            <person name="Gearin G."/>
            <person name="Goldberg J."/>
            <person name="Griggs A."/>
            <person name="Gujja S."/>
            <person name="Heiman D."/>
            <person name="Howarth C."/>
            <person name="Larson L."/>
            <person name="Lui A."/>
            <person name="MacDonald P.J.P."/>
            <person name="Montmayeur A."/>
            <person name="Murphy C."/>
            <person name="Neiman D."/>
            <person name="Pearson M."/>
            <person name="Priest M."/>
            <person name="Roberts A."/>
            <person name="Saif S."/>
            <person name="Shea T."/>
            <person name="Shenoy N."/>
            <person name="Sisk P."/>
            <person name="Stolte C."/>
            <person name="Sykes S."/>
            <person name="Wortman J."/>
            <person name="Nusbaum C."/>
            <person name="Birren B."/>
        </authorList>
    </citation>
    <scope>NUCLEOTIDE SEQUENCE [LARGE SCALE GENOMIC DNA]</scope>
    <source>
        <strain evidence="12 13">ACC2</strain>
    </source>
</reference>
<evidence type="ECO:0000313" key="13">
    <source>
        <dbReference type="Proteomes" id="UP000018466"/>
    </source>
</evidence>
<organism evidence="12 13">
    <name type="scientific">Stomatobaculum longum</name>
    <dbReference type="NCBI Taxonomy" id="796942"/>
    <lineage>
        <taxon>Bacteria</taxon>
        <taxon>Bacillati</taxon>
        <taxon>Bacillota</taxon>
        <taxon>Clostridia</taxon>
        <taxon>Lachnospirales</taxon>
        <taxon>Lachnospiraceae</taxon>
        <taxon>Stomatobaculum</taxon>
    </lineage>
</organism>
<name>A0AA37DH99_9FIRM</name>
<keyword evidence="13" id="KW-1185">Reference proteome</keyword>
<comment type="similarity">
    <text evidence="11">Belongs to the Thz kinase family.</text>
</comment>
<keyword evidence="8 11" id="KW-0067">ATP-binding</keyword>
<evidence type="ECO:0000256" key="4">
    <source>
        <dbReference type="ARBA" id="ARBA00022679"/>
    </source>
</evidence>
<evidence type="ECO:0000256" key="9">
    <source>
        <dbReference type="ARBA" id="ARBA00022842"/>
    </source>
</evidence>
<comment type="caution">
    <text evidence="12">The sequence shown here is derived from an EMBL/GenBank/DDBJ whole genome shotgun (WGS) entry which is preliminary data.</text>
</comment>
<dbReference type="GO" id="GO:0004417">
    <property type="term" value="F:hydroxyethylthiazole kinase activity"/>
    <property type="evidence" value="ECO:0007669"/>
    <property type="project" value="UniProtKB-UniRule"/>
</dbReference>
<protein>
    <recommendedName>
        <fullName evidence="11">Hydroxyethylthiazole kinase</fullName>
        <ecNumber evidence="11">2.7.1.50</ecNumber>
    </recommendedName>
    <alternativeName>
        <fullName evidence="11">4-methyl-5-beta-hydroxyethylthiazole kinase</fullName>
        <shortName evidence="11">TH kinase</shortName>
        <shortName evidence="11">Thz kinase</shortName>
    </alternativeName>
</protein>
<keyword evidence="4 11" id="KW-0808">Transferase</keyword>